<protein>
    <submittedName>
        <fullName evidence="2">General stress protein 26</fullName>
    </submittedName>
</protein>
<dbReference type="PANTHER" id="PTHR34818:SF1">
    <property type="entry name" value="PROTEIN BLI-3"/>
    <property type="match status" value="1"/>
</dbReference>
<dbReference type="InterPro" id="IPR052917">
    <property type="entry name" value="Stress-Dev_Protein"/>
</dbReference>
<evidence type="ECO:0000313" key="2">
    <source>
        <dbReference type="EMBL" id="SIP87060.1"/>
    </source>
</evidence>
<dbReference type="Proteomes" id="UP000186235">
    <property type="component" value="Unassembled WGS sequence"/>
</dbReference>
<dbReference type="InterPro" id="IPR038725">
    <property type="entry name" value="YdaG_split_barrel_FMN-bd"/>
</dbReference>
<gene>
    <name evidence="2" type="ORF">SAMN05518682_0141</name>
</gene>
<name>A0A1N6N4Q2_9MICO</name>
<dbReference type="AlphaFoldDB" id="A0A1N6N4Q2"/>
<reference evidence="3" key="1">
    <citation type="submission" date="2017-01" db="EMBL/GenBank/DDBJ databases">
        <authorList>
            <person name="Varghese N."/>
            <person name="Submissions S."/>
        </authorList>
    </citation>
    <scope>NUCLEOTIDE SEQUENCE [LARGE SCALE GENOMIC DNA]</scope>
    <source>
        <strain evidence="3">3bp</strain>
    </source>
</reference>
<keyword evidence="3" id="KW-1185">Reference proteome</keyword>
<evidence type="ECO:0000259" key="1">
    <source>
        <dbReference type="Pfam" id="PF16242"/>
    </source>
</evidence>
<feature type="domain" description="General stress protein FMN-binding split barrel" evidence="1">
    <location>
        <begin position="14"/>
        <end position="160"/>
    </location>
</feature>
<dbReference type="SUPFAM" id="SSF50475">
    <property type="entry name" value="FMN-binding split barrel"/>
    <property type="match status" value="1"/>
</dbReference>
<sequence>MTGTHHEQPHASSDEVATVRELIKDEKIAMLTTVATDGSLVSRPMGVQAVDFDGDLWFFAAADSHKVAEIARDSAANAAFSGSTSWVSVSGRAAVVRDRDKIRELWNTVADAWFPDGPDTPGVVLVRLHAHSAEYWDSPGGRVATLFSLVKAKVTGSRYDGGENETVEL</sequence>
<dbReference type="RefSeq" id="WP_043658359.1">
    <property type="nucleotide sequence ID" value="NZ_FTMI01000001.1"/>
</dbReference>
<dbReference type="EMBL" id="FTMI01000001">
    <property type="protein sequence ID" value="SIP87060.1"/>
    <property type="molecule type" value="Genomic_DNA"/>
</dbReference>
<dbReference type="GeneID" id="95685613"/>
<accession>A0A1N6N4Q2</accession>
<proteinExistence type="predicted"/>
<dbReference type="PANTHER" id="PTHR34818">
    <property type="entry name" value="PROTEIN BLI-3"/>
    <property type="match status" value="1"/>
</dbReference>
<dbReference type="InterPro" id="IPR012349">
    <property type="entry name" value="Split_barrel_FMN-bd"/>
</dbReference>
<dbReference type="Pfam" id="PF16242">
    <property type="entry name" value="Pyrid_ox_like"/>
    <property type="match status" value="1"/>
</dbReference>
<evidence type="ECO:0000313" key="3">
    <source>
        <dbReference type="Proteomes" id="UP000186235"/>
    </source>
</evidence>
<organism evidence="2 3">
    <name type="scientific">Cellulosimicrobium aquatile</name>
    <dbReference type="NCBI Taxonomy" id="1612203"/>
    <lineage>
        <taxon>Bacteria</taxon>
        <taxon>Bacillati</taxon>
        <taxon>Actinomycetota</taxon>
        <taxon>Actinomycetes</taxon>
        <taxon>Micrococcales</taxon>
        <taxon>Promicromonosporaceae</taxon>
        <taxon>Cellulosimicrobium</taxon>
    </lineage>
</organism>
<dbReference type="Gene3D" id="2.30.110.10">
    <property type="entry name" value="Electron Transport, Fmn-binding Protein, Chain A"/>
    <property type="match status" value="1"/>
</dbReference>